<feature type="domain" description="Release factor glutamine methyltransferase N-terminal" evidence="7">
    <location>
        <begin position="4"/>
        <end position="52"/>
    </location>
</feature>
<dbReference type="InterPro" id="IPR050320">
    <property type="entry name" value="N5-glutamine_MTase"/>
</dbReference>
<dbReference type="InterPro" id="IPR019874">
    <property type="entry name" value="RF_methyltr_PrmC"/>
</dbReference>
<dbReference type="InterPro" id="IPR004556">
    <property type="entry name" value="HemK-like"/>
</dbReference>
<comment type="catalytic activity">
    <reaction evidence="4 5">
        <text>L-glutaminyl-[peptide chain release factor] + S-adenosyl-L-methionine = N(5)-methyl-L-glutaminyl-[peptide chain release factor] + S-adenosyl-L-homocysteine + H(+)</text>
        <dbReference type="Rhea" id="RHEA:42896"/>
        <dbReference type="Rhea" id="RHEA-COMP:10271"/>
        <dbReference type="Rhea" id="RHEA-COMP:10272"/>
        <dbReference type="ChEBI" id="CHEBI:15378"/>
        <dbReference type="ChEBI" id="CHEBI:30011"/>
        <dbReference type="ChEBI" id="CHEBI:57856"/>
        <dbReference type="ChEBI" id="CHEBI:59789"/>
        <dbReference type="ChEBI" id="CHEBI:61891"/>
        <dbReference type="EC" id="2.1.1.297"/>
    </reaction>
</comment>
<evidence type="ECO:0000256" key="3">
    <source>
        <dbReference type="ARBA" id="ARBA00022691"/>
    </source>
</evidence>
<dbReference type="GO" id="GO:0102559">
    <property type="term" value="F:peptide chain release factor N(5)-glutamine methyltransferase activity"/>
    <property type="evidence" value="ECO:0007669"/>
    <property type="project" value="UniProtKB-EC"/>
</dbReference>
<evidence type="ECO:0000256" key="5">
    <source>
        <dbReference type="HAMAP-Rule" id="MF_02126"/>
    </source>
</evidence>
<dbReference type="NCBIfam" id="TIGR03534">
    <property type="entry name" value="RF_mod_PrmC"/>
    <property type="match status" value="1"/>
</dbReference>
<protein>
    <recommendedName>
        <fullName evidence="5">Release factor glutamine methyltransferase</fullName>
        <shortName evidence="5">RF MTase</shortName>
        <ecNumber evidence="5">2.1.1.297</ecNumber>
    </recommendedName>
    <alternativeName>
        <fullName evidence="5">N5-glutamine methyltransferase PrmC</fullName>
    </alternativeName>
    <alternativeName>
        <fullName evidence="5">Protein-(glutamine-N5) MTase PrmC</fullName>
    </alternativeName>
    <alternativeName>
        <fullName evidence="5">Protein-glutamine N-methyltransferase PrmC</fullName>
    </alternativeName>
</protein>
<dbReference type="GO" id="GO:0003676">
    <property type="term" value="F:nucleic acid binding"/>
    <property type="evidence" value="ECO:0007669"/>
    <property type="project" value="InterPro"/>
</dbReference>
<dbReference type="Pfam" id="PF17827">
    <property type="entry name" value="PrmC_N"/>
    <property type="match status" value="1"/>
</dbReference>
<name>A0A2H0LWS8_9BACT</name>
<dbReference type="GO" id="GO:0032259">
    <property type="term" value="P:methylation"/>
    <property type="evidence" value="ECO:0007669"/>
    <property type="project" value="UniProtKB-KW"/>
</dbReference>
<dbReference type="SUPFAM" id="SSF53335">
    <property type="entry name" value="S-adenosyl-L-methionine-dependent methyltransferases"/>
    <property type="match status" value="1"/>
</dbReference>
<keyword evidence="3 5" id="KW-0949">S-adenosyl-L-methionine</keyword>
<evidence type="ECO:0000259" key="7">
    <source>
        <dbReference type="Pfam" id="PF17827"/>
    </source>
</evidence>
<feature type="binding site" evidence="5">
    <location>
        <begin position="168"/>
        <end position="171"/>
    </location>
    <ligand>
        <name>substrate</name>
    </ligand>
</feature>
<dbReference type="PANTHER" id="PTHR18895:SF74">
    <property type="entry name" value="MTRF1L RELEASE FACTOR GLUTAMINE METHYLTRANSFERASE"/>
    <property type="match status" value="1"/>
</dbReference>
<dbReference type="PANTHER" id="PTHR18895">
    <property type="entry name" value="HEMK METHYLTRANSFERASE"/>
    <property type="match status" value="1"/>
</dbReference>
<feature type="binding site" evidence="5">
    <location>
        <position position="122"/>
    </location>
    <ligand>
        <name>S-adenosyl-L-methionine</name>
        <dbReference type="ChEBI" id="CHEBI:59789"/>
    </ligand>
</feature>
<dbReference type="PROSITE" id="PS00092">
    <property type="entry name" value="N6_MTASE"/>
    <property type="match status" value="1"/>
</dbReference>
<comment type="similarity">
    <text evidence="5">Belongs to the protein N5-glutamine methyltransferase family. PrmC subfamily.</text>
</comment>
<evidence type="ECO:0000256" key="1">
    <source>
        <dbReference type="ARBA" id="ARBA00022603"/>
    </source>
</evidence>
<dbReference type="CDD" id="cd02440">
    <property type="entry name" value="AdoMet_MTases"/>
    <property type="match status" value="1"/>
</dbReference>
<evidence type="ECO:0000256" key="4">
    <source>
        <dbReference type="ARBA" id="ARBA00048391"/>
    </source>
</evidence>
<dbReference type="InterPro" id="IPR007848">
    <property type="entry name" value="Small_mtfrase_dom"/>
</dbReference>
<feature type="binding site" evidence="5">
    <location>
        <begin position="99"/>
        <end position="103"/>
    </location>
    <ligand>
        <name>S-adenosyl-L-methionine</name>
        <dbReference type="ChEBI" id="CHEBI:59789"/>
    </ligand>
</feature>
<dbReference type="InterPro" id="IPR040758">
    <property type="entry name" value="PrmC_N"/>
</dbReference>
<dbReference type="AlphaFoldDB" id="A0A2H0LWS8"/>
<dbReference type="EC" id="2.1.1.297" evidence="5"/>
<accession>A0A2H0LWS8</accession>
<evidence type="ECO:0000313" key="8">
    <source>
        <dbReference type="EMBL" id="PIQ88858.1"/>
    </source>
</evidence>
<feature type="domain" description="Methyltransferase small" evidence="6">
    <location>
        <begin position="84"/>
        <end position="173"/>
    </location>
</feature>
<feature type="binding site" evidence="5">
    <location>
        <position position="168"/>
    </location>
    <ligand>
        <name>S-adenosyl-L-methionine</name>
        <dbReference type="ChEBI" id="CHEBI:59789"/>
    </ligand>
</feature>
<dbReference type="EMBL" id="PCWA01000084">
    <property type="protein sequence ID" value="PIQ88858.1"/>
    <property type="molecule type" value="Genomic_DNA"/>
</dbReference>
<reference evidence="8 9" key="1">
    <citation type="submission" date="2017-09" db="EMBL/GenBank/DDBJ databases">
        <title>Depth-based differentiation of microbial function through sediment-hosted aquifers and enrichment of novel symbionts in the deep terrestrial subsurface.</title>
        <authorList>
            <person name="Probst A.J."/>
            <person name="Ladd B."/>
            <person name="Jarett J.K."/>
            <person name="Geller-Mcgrath D.E."/>
            <person name="Sieber C.M."/>
            <person name="Emerson J.B."/>
            <person name="Anantharaman K."/>
            <person name="Thomas B.C."/>
            <person name="Malmstrom R."/>
            <person name="Stieglmeier M."/>
            <person name="Klingl A."/>
            <person name="Woyke T."/>
            <person name="Ryan C.M."/>
            <person name="Banfield J.F."/>
        </authorList>
    </citation>
    <scope>NUCLEOTIDE SEQUENCE [LARGE SCALE GENOMIC DNA]</scope>
    <source>
        <strain evidence="8">CG11_big_fil_rev_8_21_14_0_20_42_13</strain>
    </source>
</reference>
<dbReference type="Proteomes" id="UP000229641">
    <property type="component" value="Unassembled WGS sequence"/>
</dbReference>
<comment type="function">
    <text evidence="5">Methylates the class 1 translation termination release factors RF1/PrfA and RF2/PrfB on the glutamine residue of the universally conserved GGQ motif.</text>
</comment>
<organism evidence="8 9">
    <name type="scientific">Candidatus Ghiorseimicrobium undicola</name>
    <dbReference type="NCBI Taxonomy" id="1974746"/>
    <lineage>
        <taxon>Bacteria</taxon>
        <taxon>Pseudomonadati</taxon>
        <taxon>Candidatus Omnitrophota</taxon>
        <taxon>Candidatus Ghiorseimicrobium</taxon>
    </lineage>
</organism>
<dbReference type="InterPro" id="IPR002052">
    <property type="entry name" value="DNA_methylase_N6_adenine_CS"/>
</dbReference>
<sequence length="268" mass="29911">MNEHELILTSLLDCARHELYLKGRTLNYEQLTFLNNALRMRAAGRPLQYILGSTEFMGLKFKVTEGVFIPRPETEILAEAVIKRVRELKSQSVKILDIGTGSGCIAVSLARFFPEAVITATDISEQALNLARENAASNGVSDRIKFIQCNILPQYSILNTQYEIIVSNPPYVSSCDIVGLDKEVKCEPIIALDGGPDGLSFYREIIDQSPRYLKDDALLIMEIGYNQAGAVKEITESQGAFKLLETIKDYNAIDRVIVMQNLKCKIQS</sequence>
<evidence type="ECO:0000313" key="9">
    <source>
        <dbReference type="Proteomes" id="UP000229641"/>
    </source>
</evidence>
<keyword evidence="2 5" id="KW-0808">Transferase</keyword>
<keyword evidence="1 5" id="KW-0489">Methyltransferase</keyword>
<dbReference type="Pfam" id="PF05175">
    <property type="entry name" value="MTS"/>
    <property type="match status" value="1"/>
</dbReference>
<gene>
    <name evidence="5 8" type="primary">prmC</name>
    <name evidence="8" type="ORF">COV72_06165</name>
</gene>
<dbReference type="HAMAP" id="MF_02126">
    <property type="entry name" value="RF_methyltr_PrmC"/>
    <property type="match status" value="1"/>
</dbReference>
<dbReference type="Gene3D" id="3.40.50.150">
    <property type="entry name" value="Vaccinia Virus protein VP39"/>
    <property type="match status" value="1"/>
</dbReference>
<comment type="caution">
    <text evidence="8">The sequence shown here is derived from an EMBL/GenBank/DDBJ whole genome shotgun (WGS) entry which is preliminary data.</text>
</comment>
<dbReference type="InterPro" id="IPR029063">
    <property type="entry name" value="SAM-dependent_MTases_sf"/>
</dbReference>
<comment type="caution">
    <text evidence="5">Lacks conserved residue(s) required for the propagation of feature annotation.</text>
</comment>
<evidence type="ECO:0000259" key="6">
    <source>
        <dbReference type="Pfam" id="PF05175"/>
    </source>
</evidence>
<evidence type="ECO:0000256" key="2">
    <source>
        <dbReference type="ARBA" id="ARBA00022679"/>
    </source>
</evidence>
<proteinExistence type="inferred from homology"/>
<dbReference type="NCBIfam" id="TIGR00536">
    <property type="entry name" value="hemK_fam"/>
    <property type="match status" value="1"/>
</dbReference>
<dbReference type="Gene3D" id="1.10.8.10">
    <property type="entry name" value="DNA helicase RuvA subunit, C-terminal domain"/>
    <property type="match status" value="1"/>
</dbReference>